<evidence type="ECO:0000313" key="1">
    <source>
        <dbReference type="EMBL" id="SHF15327.1"/>
    </source>
</evidence>
<sequence length="72" mass="8387">MEKIKHLFNEEQLKMFEEIGKPIEGRDYSDDEILELEDLIADRLMDSGFDEDYNPNGKGKICESILDIFGDM</sequence>
<reference evidence="2" key="1">
    <citation type="submission" date="2016-11" db="EMBL/GenBank/DDBJ databases">
        <authorList>
            <person name="Varghese N."/>
            <person name="Submissions S."/>
        </authorList>
    </citation>
    <scope>NUCLEOTIDE SEQUENCE [LARGE SCALE GENOMIC DNA]</scope>
    <source>
        <strain evidence="2">DSM 18095</strain>
    </source>
</reference>
<protein>
    <submittedName>
        <fullName evidence="1">Uncharacterized protein</fullName>
    </submittedName>
</protein>
<keyword evidence="2" id="KW-1185">Reference proteome</keyword>
<dbReference type="STRING" id="1123404.SAMN02745784_02986"/>
<gene>
    <name evidence="1" type="ORF">SAMN02745784_02986</name>
</gene>
<dbReference type="GeneID" id="90994035"/>
<evidence type="ECO:0000313" key="2">
    <source>
        <dbReference type="Proteomes" id="UP000184114"/>
    </source>
</evidence>
<dbReference type="Proteomes" id="UP000184114">
    <property type="component" value="Unassembled WGS sequence"/>
</dbReference>
<organism evidence="1 2">
    <name type="scientific">Tissierella praeacuta DSM 18095</name>
    <dbReference type="NCBI Taxonomy" id="1123404"/>
    <lineage>
        <taxon>Bacteria</taxon>
        <taxon>Bacillati</taxon>
        <taxon>Bacillota</taxon>
        <taxon>Tissierellia</taxon>
        <taxon>Tissierellales</taxon>
        <taxon>Tissierellaceae</taxon>
        <taxon>Tissierella</taxon>
    </lineage>
</organism>
<dbReference type="RefSeq" id="WP_072977758.1">
    <property type="nucleotide sequence ID" value="NZ_FQTY01000023.1"/>
</dbReference>
<dbReference type="AlphaFoldDB" id="A0A1M4ZBY2"/>
<proteinExistence type="predicted"/>
<name>A0A1M4ZBY2_9FIRM</name>
<dbReference type="EMBL" id="FQTY01000023">
    <property type="protein sequence ID" value="SHF15327.1"/>
    <property type="molecule type" value="Genomic_DNA"/>
</dbReference>
<accession>A0A1M4ZBY2</accession>